<feature type="region of interest" description="Disordered" evidence="6">
    <location>
        <begin position="682"/>
        <end position="711"/>
    </location>
</feature>
<dbReference type="PROSITE" id="PS50023">
    <property type="entry name" value="LIM_DOMAIN_2"/>
    <property type="match status" value="1"/>
</dbReference>
<name>A0A914DQ84_9BILA</name>
<feature type="compositionally biased region" description="Polar residues" evidence="6">
    <location>
        <begin position="396"/>
        <end position="413"/>
    </location>
</feature>
<evidence type="ECO:0000256" key="5">
    <source>
        <dbReference type="SAM" id="Coils"/>
    </source>
</evidence>
<feature type="compositionally biased region" description="Basic residues" evidence="6">
    <location>
        <begin position="698"/>
        <end position="711"/>
    </location>
</feature>
<feature type="compositionally biased region" description="Basic and acidic residues" evidence="6">
    <location>
        <begin position="301"/>
        <end position="312"/>
    </location>
</feature>
<feature type="domain" description="LIM zinc-binding" evidence="7">
    <location>
        <begin position="141"/>
        <end position="205"/>
    </location>
</feature>
<feature type="compositionally biased region" description="Pro residues" evidence="6">
    <location>
        <begin position="490"/>
        <end position="501"/>
    </location>
</feature>
<feature type="compositionally biased region" description="Acidic residues" evidence="6">
    <location>
        <begin position="258"/>
        <end position="273"/>
    </location>
</feature>
<dbReference type="Proteomes" id="UP000887540">
    <property type="component" value="Unplaced"/>
</dbReference>
<dbReference type="SMART" id="SM01203">
    <property type="entry name" value="DUF3585"/>
    <property type="match status" value="1"/>
</dbReference>
<evidence type="ECO:0000256" key="3">
    <source>
        <dbReference type="ARBA" id="ARBA00023038"/>
    </source>
</evidence>
<feature type="coiled-coil region" evidence="5">
    <location>
        <begin position="549"/>
        <end position="576"/>
    </location>
</feature>
<evidence type="ECO:0000313" key="8">
    <source>
        <dbReference type="Proteomes" id="UP000887540"/>
    </source>
</evidence>
<reference evidence="9" key="1">
    <citation type="submission" date="2022-11" db="UniProtKB">
        <authorList>
            <consortium name="WormBaseParasite"/>
        </authorList>
    </citation>
    <scope>IDENTIFICATION</scope>
</reference>
<feature type="compositionally biased region" description="Polar residues" evidence="6">
    <location>
        <begin position="333"/>
        <end position="347"/>
    </location>
</feature>
<feature type="compositionally biased region" description="Basic and acidic residues" evidence="6">
    <location>
        <begin position="247"/>
        <end position="257"/>
    </location>
</feature>
<keyword evidence="3 4" id="KW-0440">LIM domain</keyword>
<feature type="region of interest" description="Disordered" evidence="6">
    <location>
        <begin position="210"/>
        <end position="534"/>
    </location>
</feature>
<keyword evidence="2 4" id="KW-0862">Zinc</keyword>
<dbReference type="SUPFAM" id="SSF57716">
    <property type="entry name" value="Glucocorticoid receptor-like (DNA-binding domain)"/>
    <property type="match status" value="1"/>
</dbReference>
<dbReference type="Pfam" id="PF00412">
    <property type="entry name" value="LIM"/>
    <property type="match status" value="1"/>
</dbReference>
<protein>
    <submittedName>
        <fullName evidence="9">LIM zinc-binding domain-containing protein</fullName>
    </submittedName>
</protein>
<dbReference type="InterPro" id="IPR022735">
    <property type="entry name" value="bMERB_dom"/>
</dbReference>
<feature type="compositionally biased region" description="Pro residues" evidence="6">
    <location>
        <begin position="316"/>
        <end position="325"/>
    </location>
</feature>
<dbReference type="Gene3D" id="2.10.110.10">
    <property type="entry name" value="Cysteine Rich Protein"/>
    <property type="match status" value="1"/>
</dbReference>
<keyword evidence="1 4" id="KW-0479">Metal-binding</keyword>
<dbReference type="InterPro" id="IPR001781">
    <property type="entry name" value="Znf_LIM"/>
</dbReference>
<evidence type="ECO:0000256" key="6">
    <source>
        <dbReference type="SAM" id="MobiDB-lite"/>
    </source>
</evidence>
<accession>A0A914DQ84</accession>
<keyword evidence="8" id="KW-1185">Reference proteome</keyword>
<proteinExistence type="predicted"/>
<evidence type="ECO:0000256" key="2">
    <source>
        <dbReference type="ARBA" id="ARBA00022833"/>
    </source>
</evidence>
<evidence type="ECO:0000256" key="1">
    <source>
        <dbReference type="ARBA" id="ARBA00022723"/>
    </source>
</evidence>
<keyword evidence="5" id="KW-0175">Coiled coil</keyword>
<dbReference type="PROSITE" id="PS00478">
    <property type="entry name" value="LIM_DOMAIN_1"/>
    <property type="match status" value="1"/>
</dbReference>
<evidence type="ECO:0000313" key="9">
    <source>
        <dbReference type="WBParaSite" id="ACRNAN_scaffold3199.g23974.t1"/>
    </source>
</evidence>
<dbReference type="AlphaFoldDB" id="A0A914DQ84"/>
<dbReference type="GO" id="GO:0046872">
    <property type="term" value="F:metal ion binding"/>
    <property type="evidence" value="ECO:0007669"/>
    <property type="project" value="UniProtKB-KW"/>
</dbReference>
<dbReference type="WBParaSite" id="ACRNAN_scaffold3199.g23974.t1">
    <property type="protein sequence ID" value="ACRNAN_scaffold3199.g23974.t1"/>
    <property type="gene ID" value="ACRNAN_scaffold3199.g23974"/>
</dbReference>
<evidence type="ECO:0000256" key="4">
    <source>
        <dbReference type="PROSITE-ProRule" id="PRU00125"/>
    </source>
</evidence>
<sequence length="711" mass="80197">MESLTSTYLYAFDRMKLKELVHWTENTGISTPPWVNKDWQSVLHLMSKILADDLVQRRHAEEDDVTFKISFDAMLQIAEDVLGIPRVVVEEDLQQPNIHVALLTYMICVQHSLPHLDPKAIRDTPPPKLVFEAKINSSSLPTCPGCSQHAFLVERVVIGQQVWHRRCFKCTKCERLLHRGSYRCIPDMSPPAYECVEHLPTRILKENSESALESGISASEPGGIVAEKPNKPVPLPKPKNYTLVKPQENDQVKKEQVYEELDETNPFNEADEEGDHKTNRSSSVDSDIVAKLAEASVNIESPRHQPKSESQIKARVPPPRPPPPTSDRVSVIIQKQQDLSSPTTATHRVSVIIENKEGTPSKPTPPTKEEPKTPEEPLTIETNPHPPVPKPRTHTPHTPLSSIKGSPQMQQKDGTWVLVDYPGFLNPFGSDDDGEEDSSSEDEYDETLNPFADDSSTSQPSPAPKSDAIQKPLPSPRSVSSLSNDRPKSHPPPPPKPPRPSLAPKFTKETKTSRIATLPRAKKSYKAPPPPIPVRRKIEFTENKKYDSIQSILGELRILEEEHERLEVTGRSIEKDILFTLERNALEWKKNKKVEDFLAVIEHKCDVIRKESVLVHLWLEHFLNEIHSDTEYQLRCLLEQCEGKERTNTDVKREAELLEVLVDIMGLKNGMIESKVDPASIIDGSAPKPKKSDVSAMKKMKTRLKKLKKKL</sequence>
<dbReference type="Pfam" id="PF12130">
    <property type="entry name" value="bMERB_dom"/>
    <property type="match status" value="1"/>
</dbReference>
<organism evidence="8 9">
    <name type="scientific">Acrobeloides nanus</name>
    <dbReference type="NCBI Taxonomy" id="290746"/>
    <lineage>
        <taxon>Eukaryota</taxon>
        <taxon>Metazoa</taxon>
        <taxon>Ecdysozoa</taxon>
        <taxon>Nematoda</taxon>
        <taxon>Chromadorea</taxon>
        <taxon>Rhabditida</taxon>
        <taxon>Tylenchina</taxon>
        <taxon>Cephalobomorpha</taxon>
        <taxon>Cephaloboidea</taxon>
        <taxon>Cephalobidae</taxon>
        <taxon>Acrobeloides</taxon>
    </lineage>
</organism>
<feature type="compositionally biased region" description="Acidic residues" evidence="6">
    <location>
        <begin position="430"/>
        <end position="446"/>
    </location>
</feature>
<evidence type="ECO:0000259" key="7">
    <source>
        <dbReference type="PROSITE" id="PS50023"/>
    </source>
</evidence>